<feature type="domain" description="DnaB/C C-terminal" evidence="2">
    <location>
        <begin position="123"/>
        <end position="194"/>
    </location>
</feature>
<reference evidence="4 5" key="1">
    <citation type="submission" date="2020-08" db="EMBL/GenBank/DDBJ databases">
        <title>Genomic Encyclopedia of Type Strains, Phase IV (KMG-IV): sequencing the most valuable type-strain genomes for metagenomic binning, comparative biology and taxonomic classification.</title>
        <authorList>
            <person name="Goeker M."/>
        </authorList>
    </citation>
    <scope>NUCLEOTIDE SEQUENCE [LARGE SCALE GENOMIC DNA]</scope>
    <source>
        <strain evidence="4 5">DSM 11805</strain>
    </source>
</reference>
<dbReference type="RefSeq" id="WP_184244013.1">
    <property type="nucleotide sequence ID" value="NZ_BAAACU010000022.1"/>
</dbReference>
<name>A0A841RG77_9BACI</name>
<dbReference type="SUPFAM" id="SSF46785">
    <property type="entry name" value="Winged helix' DNA-binding domain"/>
    <property type="match status" value="1"/>
</dbReference>
<comment type="caution">
    <text evidence="4">The sequence shown here is derived from an EMBL/GenBank/DDBJ whole genome shotgun (WGS) entry which is preliminary data.</text>
</comment>
<evidence type="ECO:0000313" key="4">
    <source>
        <dbReference type="EMBL" id="MBB6511621.1"/>
    </source>
</evidence>
<dbReference type="InterPro" id="IPR036390">
    <property type="entry name" value="WH_DNA-bd_sf"/>
</dbReference>
<comment type="similarity">
    <text evidence="1">Belongs to the DnaB/DnaD family.</text>
</comment>
<dbReference type="Gene3D" id="1.10.10.630">
    <property type="entry name" value="DnaD domain-like"/>
    <property type="match status" value="1"/>
</dbReference>
<evidence type="ECO:0000313" key="5">
    <source>
        <dbReference type="Proteomes" id="UP000572212"/>
    </source>
</evidence>
<dbReference type="InterPro" id="IPR053843">
    <property type="entry name" value="DnaD_N"/>
</dbReference>
<dbReference type="Pfam" id="PF21984">
    <property type="entry name" value="DnaD_N"/>
    <property type="match status" value="1"/>
</dbReference>
<evidence type="ECO:0000259" key="3">
    <source>
        <dbReference type="Pfam" id="PF21984"/>
    </source>
</evidence>
<sequence>MTEIKLDTLLANMINLPKKLLTDYKKIGLNEQQLAILLQIQVAKYSDVYFPTPEELANHVTMSKDECSMILQTLIQHGYLEIIDEEDRGIRKEIYSLEPLWNKLLNEPKDEAKEIKQDFGELFQRFETEFGRPLSPFEIELINQWIDEDQNDVAIILAALREAVLMSKLNFKYIDRILSEWRRKGIKTEEQAKETSRGFHKVENKPANKQNSYDKSLYYNWLEE</sequence>
<feature type="domain" description="DnaD N-terminal" evidence="3">
    <location>
        <begin position="17"/>
        <end position="112"/>
    </location>
</feature>
<dbReference type="InterPro" id="IPR034829">
    <property type="entry name" value="DnaD-like_sf"/>
</dbReference>
<accession>A0A841RG77</accession>
<dbReference type="Pfam" id="PF07261">
    <property type="entry name" value="DnaB_2"/>
    <property type="match status" value="1"/>
</dbReference>
<dbReference type="NCBIfam" id="TIGR01446">
    <property type="entry name" value="DnaD_dom"/>
    <property type="match status" value="1"/>
</dbReference>
<dbReference type="InterPro" id="IPR053162">
    <property type="entry name" value="DnaD"/>
</dbReference>
<dbReference type="PANTHER" id="PTHR37293:SF6">
    <property type="entry name" value="DNA REPLICATION PROTEIN DNAD"/>
    <property type="match status" value="1"/>
</dbReference>
<evidence type="ECO:0000256" key="1">
    <source>
        <dbReference type="ARBA" id="ARBA00093462"/>
    </source>
</evidence>
<dbReference type="InterPro" id="IPR006343">
    <property type="entry name" value="DnaB/C_C"/>
</dbReference>
<dbReference type="SUPFAM" id="SSF158499">
    <property type="entry name" value="DnaD domain-like"/>
    <property type="match status" value="1"/>
</dbReference>
<dbReference type="PANTHER" id="PTHR37293">
    <property type="entry name" value="PHAGE REPLICATION PROTEIN-RELATED"/>
    <property type="match status" value="1"/>
</dbReference>
<proteinExistence type="inferred from homology"/>
<evidence type="ECO:0000259" key="2">
    <source>
        <dbReference type="Pfam" id="PF07261"/>
    </source>
</evidence>
<gene>
    <name evidence="4" type="ORF">GGQ92_000388</name>
</gene>
<dbReference type="Gene3D" id="1.10.10.10">
    <property type="entry name" value="Winged helix-like DNA-binding domain superfamily/Winged helix DNA-binding domain"/>
    <property type="match status" value="1"/>
</dbReference>
<organism evidence="4 5">
    <name type="scientific">Gracilibacillus halotolerans</name>
    <dbReference type="NCBI Taxonomy" id="74386"/>
    <lineage>
        <taxon>Bacteria</taxon>
        <taxon>Bacillati</taxon>
        <taxon>Bacillota</taxon>
        <taxon>Bacilli</taxon>
        <taxon>Bacillales</taxon>
        <taxon>Bacillaceae</taxon>
        <taxon>Gracilibacillus</taxon>
    </lineage>
</organism>
<dbReference type="EMBL" id="JACHON010000001">
    <property type="protein sequence ID" value="MBB6511621.1"/>
    <property type="molecule type" value="Genomic_DNA"/>
</dbReference>
<dbReference type="Proteomes" id="UP000572212">
    <property type="component" value="Unassembled WGS sequence"/>
</dbReference>
<dbReference type="InterPro" id="IPR036388">
    <property type="entry name" value="WH-like_DNA-bd_sf"/>
</dbReference>
<keyword evidence="5" id="KW-1185">Reference proteome</keyword>
<dbReference type="AlphaFoldDB" id="A0A841RG77"/>
<protein>
    <submittedName>
        <fullName evidence="4">DNA replication protein</fullName>
    </submittedName>
</protein>